<evidence type="ECO:0000313" key="3">
    <source>
        <dbReference type="EMBL" id="EBQ4316316.1"/>
    </source>
</evidence>
<dbReference type="AlphaFoldDB" id="A0A5Y6BLU9"/>
<reference evidence="2" key="2">
    <citation type="submission" date="2018-07" db="EMBL/GenBank/DDBJ databases">
        <authorList>
            <consortium name="GenomeTrakr network: Whole genome sequencing for foodborne pathogen traceback"/>
        </authorList>
    </citation>
    <scope>NUCLEOTIDE SEQUENCE</scope>
    <source>
        <strain evidence="2">CFSAN024207</strain>
        <strain evidence="3">CFSAN047939</strain>
        <strain evidence="1">CFSAN057169</strain>
        <strain evidence="4">CNSV-T3-MD10-10-RV-C</strain>
        <strain evidence="5">CNSV-T3-MD10-10-RV-D</strain>
    </source>
</reference>
<dbReference type="EMBL" id="AAGOZC010000010">
    <property type="protein sequence ID" value="EBQ4316316.1"/>
    <property type="molecule type" value="Genomic_DNA"/>
</dbReference>
<reference evidence="7" key="1">
    <citation type="submission" date="2018-07" db="EMBL/GenBank/DDBJ databases">
        <authorList>
            <consortium name="PulseNet: The National Subtyping Network for Foodborne Disease Surveillance"/>
            <person name="Tarr C.L."/>
            <person name="Trees E."/>
            <person name="Katz L.S."/>
            <person name="Carleton-Romer H.A."/>
            <person name="Stroika S."/>
            <person name="Kucerova Z."/>
            <person name="Roache K.F."/>
            <person name="Sabol A.L."/>
            <person name="Besser J."/>
            <person name="Gerner-Smidt P."/>
        </authorList>
    </citation>
    <scope>NUCLEOTIDE SEQUENCE</scope>
    <source>
        <strain evidence="6">PNUSAS017874</strain>
        <strain evidence="7">PNUSAS026401</strain>
    </source>
</reference>
<proteinExistence type="predicted"/>
<name>A0A5Y6BLU9_SALER</name>
<protein>
    <submittedName>
        <fullName evidence="7">Uncharacterized protein</fullName>
    </submittedName>
</protein>
<dbReference type="EMBL" id="AAGTJB010000013">
    <property type="protein sequence ID" value="EBR7790526.1"/>
    <property type="molecule type" value="Genomic_DNA"/>
</dbReference>
<dbReference type="EMBL" id="AAGKQP010000012">
    <property type="protein sequence ID" value="EBP0976350.1"/>
    <property type="molecule type" value="Genomic_DNA"/>
</dbReference>
<dbReference type="EMBL" id="AAGTJX010000011">
    <property type="protein sequence ID" value="EBR7750533.1"/>
    <property type="molecule type" value="Genomic_DNA"/>
</dbReference>
<evidence type="ECO:0000313" key="7">
    <source>
        <dbReference type="EMBL" id="ECX8767623.1"/>
    </source>
</evidence>
<evidence type="ECO:0000313" key="5">
    <source>
        <dbReference type="EMBL" id="EBR7790526.1"/>
    </source>
</evidence>
<dbReference type="RefSeq" id="WP_079958429.1">
    <property type="nucleotide sequence ID" value="NZ_MYOU01000010.1"/>
</dbReference>
<evidence type="ECO:0000313" key="4">
    <source>
        <dbReference type="EMBL" id="EBR7750533.1"/>
    </source>
</evidence>
<gene>
    <name evidence="3" type="ORF">A2H40_11410</name>
    <name evidence="5" type="ORF">B9796_13775</name>
    <name evidence="4" type="ORF">B9797_14675</name>
    <name evidence="6" type="ORF">CG580_07940</name>
    <name evidence="1" type="ORF">CIT69_14030</name>
    <name evidence="7" type="ORF">CS148_16835</name>
    <name evidence="2" type="ORF">LM31_13580</name>
</gene>
<dbReference type="EMBL" id="AALBFU010000033">
    <property type="protein sequence ID" value="ECX8767623.1"/>
    <property type="molecule type" value="Genomic_DNA"/>
</dbReference>
<dbReference type="EMBL" id="AACUMD010000010">
    <property type="protein sequence ID" value="EAM3001457.1"/>
    <property type="molecule type" value="Genomic_DNA"/>
</dbReference>
<accession>A0A5Y6BLU9</accession>
<dbReference type="EMBL" id="AALAVL010000008">
    <property type="protein sequence ID" value="ECX7512034.1"/>
    <property type="molecule type" value="Genomic_DNA"/>
</dbReference>
<evidence type="ECO:0000313" key="6">
    <source>
        <dbReference type="EMBL" id="ECX7512034.1"/>
    </source>
</evidence>
<sequence length="76" mass="8617">MSNSYQVNNVTFETDLNDINGEISALKMALALSIFSQSHEHALRVMKSLKEMDNPHMQKLYKELMQFSPANATANK</sequence>
<organism evidence="7">
    <name type="scientific">Salmonella enterica</name>
    <name type="common">Salmonella choleraesuis</name>
    <dbReference type="NCBI Taxonomy" id="28901"/>
    <lineage>
        <taxon>Bacteria</taxon>
        <taxon>Pseudomonadati</taxon>
        <taxon>Pseudomonadota</taxon>
        <taxon>Gammaproteobacteria</taxon>
        <taxon>Enterobacterales</taxon>
        <taxon>Enterobacteriaceae</taxon>
        <taxon>Salmonella</taxon>
    </lineage>
</organism>
<comment type="caution">
    <text evidence="7">The sequence shown here is derived from an EMBL/GenBank/DDBJ whole genome shotgun (WGS) entry which is preliminary data.</text>
</comment>
<evidence type="ECO:0000313" key="2">
    <source>
        <dbReference type="EMBL" id="EBP0976350.1"/>
    </source>
</evidence>
<evidence type="ECO:0000313" key="1">
    <source>
        <dbReference type="EMBL" id="EAM3001457.1"/>
    </source>
</evidence>